<dbReference type="Proteomes" id="UP000054560">
    <property type="component" value="Unassembled WGS sequence"/>
</dbReference>
<organism evidence="1 2">
    <name type="scientific">Sphaeroforma arctica JP610</name>
    <dbReference type="NCBI Taxonomy" id="667725"/>
    <lineage>
        <taxon>Eukaryota</taxon>
        <taxon>Ichthyosporea</taxon>
        <taxon>Ichthyophonida</taxon>
        <taxon>Sphaeroforma</taxon>
    </lineage>
</organism>
<dbReference type="GeneID" id="25908213"/>
<dbReference type="RefSeq" id="XP_014153820.1">
    <property type="nucleotide sequence ID" value="XM_014298345.1"/>
</dbReference>
<evidence type="ECO:0000313" key="2">
    <source>
        <dbReference type="Proteomes" id="UP000054560"/>
    </source>
</evidence>
<name>A0A0L0FVE9_9EUKA</name>
<proteinExistence type="predicted"/>
<keyword evidence="2" id="KW-1185">Reference proteome</keyword>
<dbReference type="EMBL" id="KQ242225">
    <property type="protein sequence ID" value="KNC79918.1"/>
    <property type="molecule type" value="Genomic_DNA"/>
</dbReference>
<reference evidence="1 2" key="1">
    <citation type="submission" date="2011-02" db="EMBL/GenBank/DDBJ databases">
        <title>The Genome Sequence of Sphaeroforma arctica JP610.</title>
        <authorList>
            <consortium name="The Broad Institute Genome Sequencing Platform"/>
            <person name="Russ C."/>
            <person name="Cuomo C."/>
            <person name="Young S.K."/>
            <person name="Zeng Q."/>
            <person name="Gargeya S."/>
            <person name="Alvarado L."/>
            <person name="Berlin A."/>
            <person name="Chapman S.B."/>
            <person name="Chen Z."/>
            <person name="Freedman E."/>
            <person name="Gellesch M."/>
            <person name="Goldberg J."/>
            <person name="Griggs A."/>
            <person name="Gujja S."/>
            <person name="Heilman E."/>
            <person name="Heiman D."/>
            <person name="Howarth C."/>
            <person name="Mehta T."/>
            <person name="Neiman D."/>
            <person name="Pearson M."/>
            <person name="Roberts A."/>
            <person name="Saif S."/>
            <person name="Shea T."/>
            <person name="Shenoy N."/>
            <person name="Sisk P."/>
            <person name="Stolte C."/>
            <person name="Sykes S."/>
            <person name="White J."/>
            <person name="Yandava C."/>
            <person name="Burger G."/>
            <person name="Gray M.W."/>
            <person name="Holland P.W.H."/>
            <person name="King N."/>
            <person name="Lang F.B.F."/>
            <person name="Roger A.J."/>
            <person name="Ruiz-Trillo I."/>
            <person name="Haas B."/>
            <person name="Nusbaum C."/>
            <person name="Birren B."/>
        </authorList>
    </citation>
    <scope>NUCLEOTIDE SEQUENCE [LARGE SCALE GENOMIC DNA]</scope>
    <source>
        <strain evidence="1 2">JP610</strain>
    </source>
</reference>
<protein>
    <submittedName>
        <fullName evidence="1">Uncharacterized protein</fullName>
    </submittedName>
</protein>
<evidence type="ECO:0000313" key="1">
    <source>
        <dbReference type="EMBL" id="KNC79918.1"/>
    </source>
</evidence>
<accession>A0A0L0FVE9</accession>
<dbReference type="AlphaFoldDB" id="A0A0L0FVE9"/>
<sequence>MELDMSILPPSIEITRTDFDAFYPLLGRFDMYIQLNRKEGEYYNGEPYDLTLHYSIVVTGRRIDKQGTVNSTHLLYISL</sequence>
<gene>
    <name evidence="1" type="ORF">SARC_07709</name>
</gene>